<gene>
    <name evidence="8" type="ORF">PQR63_06310</name>
</gene>
<dbReference type="Pfam" id="PF00497">
    <property type="entry name" value="SBP_bac_3"/>
    <property type="match status" value="1"/>
</dbReference>
<dbReference type="InterPro" id="IPR001320">
    <property type="entry name" value="Iontro_rcpt_C"/>
</dbReference>
<feature type="signal peptide" evidence="5">
    <location>
        <begin position="1"/>
        <end position="25"/>
    </location>
</feature>
<dbReference type="PANTHER" id="PTHR35936:SF35">
    <property type="entry name" value="L-CYSTINE-BINDING PROTEIN TCYJ"/>
    <property type="match status" value="1"/>
</dbReference>
<dbReference type="EMBL" id="JAQQFR010000003">
    <property type="protein sequence ID" value="MFL9877980.1"/>
    <property type="molecule type" value="Genomic_DNA"/>
</dbReference>
<feature type="chain" id="PRO_5045460072" evidence="5">
    <location>
        <begin position="26"/>
        <end position="265"/>
    </location>
</feature>
<protein>
    <submittedName>
        <fullName evidence="8">Transporter substrate-binding domain-containing protein</fullName>
    </submittedName>
</protein>
<keyword evidence="9" id="KW-1185">Reference proteome</keyword>
<dbReference type="SMART" id="SM00062">
    <property type="entry name" value="PBPb"/>
    <property type="match status" value="1"/>
</dbReference>
<evidence type="ECO:0000313" key="8">
    <source>
        <dbReference type="EMBL" id="MFL9877980.1"/>
    </source>
</evidence>
<organism evidence="8 9">
    <name type="scientific">Herbaspirillum rhizosphaerae</name>
    <dbReference type="NCBI Taxonomy" id="346179"/>
    <lineage>
        <taxon>Bacteria</taxon>
        <taxon>Pseudomonadati</taxon>
        <taxon>Pseudomonadota</taxon>
        <taxon>Betaproteobacteria</taxon>
        <taxon>Burkholderiales</taxon>
        <taxon>Oxalobacteraceae</taxon>
        <taxon>Herbaspirillum</taxon>
    </lineage>
</organism>
<name>A0ABW8Z662_9BURK</name>
<comment type="similarity">
    <text evidence="2 4">Belongs to the bacterial solute-binding protein 3 family.</text>
</comment>
<evidence type="ECO:0000256" key="1">
    <source>
        <dbReference type="ARBA" id="ARBA00004196"/>
    </source>
</evidence>
<evidence type="ECO:0000313" key="9">
    <source>
        <dbReference type="Proteomes" id="UP001629214"/>
    </source>
</evidence>
<sequence>MMRVKKIITVCLLGLLASAGTIALAQDLLDNVKARGALRVAVEGTYPPFNFKDKKTGELTGFDIEFARALADKLGVKVEFVATEWVGILAGLQVGKYDAIISEVTMTPKREAEFDFSRPYTYSTAQLILRKDDKAEYRDFGSLKGKSVGVGQGSSYAETLNAVGGINVKTYVSAPLNLQDLANGRIDAALNDRLLVPYMIQEAKLPLRVAAAIGDIQKQGIPFKKNNPRFKAAIDTAIADMIRDGSYARISQKWFGLDASRLPGQ</sequence>
<dbReference type="SMART" id="SM00079">
    <property type="entry name" value="PBPe"/>
    <property type="match status" value="1"/>
</dbReference>
<proteinExistence type="inferred from homology"/>
<comment type="subcellular location">
    <subcellularLocation>
        <location evidence="1">Cell envelope</location>
    </subcellularLocation>
</comment>
<evidence type="ECO:0000259" key="6">
    <source>
        <dbReference type="SMART" id="SM00062"/>
    </source>
</evidence>
<keyword evidence="3 5" id="KW-0732">Signal</keyword>
<evidence type="ECO:0000256" key="4">
    <source>
        <dbReference type="RuleBase" id="RU003744"/>
    </source>
</evidence>
<dbReference type="PROSITE" id="PS01039">
    <property type="entry name" value="SBP_BACTERIAL_3"/>
    <property type="match status" value="1"/>
</dbReference>
<dbReference type="PANTHER" id="PTHR35936">
    <property type="entry name" value="MEMBRANE-BOUND LYTIC MUREIN TRANSGLYCOSYLASE F"/>
    <property type="match status" value="1"/>
</dbReference>
<dbReference type="Gene3D" id="3.40.190.10">
    <property type="entry name" value="Periplasmic binding protein-like II"/>
    <property type="match status" value="2"/>
</dbReference>
<feature type="domain" description="Ionotropic glutamate receptor C-terminal" evidence="7">
    <location>
        <begin position="37"/>
        <end position="257"/>
    </location>
</feature>
<dbReference type="RefSeq" id="WP_408166578.1">
    <property type="nucleotide sequence ID" value="NZ_JAQQFR010000003.1"/>
</dbReference>
<evidence type="ECO:0000259" key="7">
    <source>
        <dbReference type="SMART" id="SM00079"/>
    </source>
</evidence>
<reference evidence="8 9" key="1">
    <citation type="journal article" date="2024" name="Chem. Sci.">
        <title>Discovery of megapolipeptins by genome mining of a Burkholderiales bacteria collection.</title>
        <authorList>
            <person name="Paulo B.S."/>
            <person name="Recchia M.J.J."/>
            <person name="Lee S."/>
            <person name="Fergusson C.H."/>
            <person name="Romanowski S.B."/>
            <person name="Hernandez A."/>
            <person name="Krull N."/>
            <person name="Liu D.Y."/>
            <person name="Cavanagh H."/>
            <person name="Bos A."/>
            <person name="Gray C.A."/>
            <person name="Murphy B.T."/>
            <person name="Linington R.G."/>
            <person name="Eustaquio A.S."/>
        </authorList>
    </citation>
    <scope>NUCLEOTIDE SEQUENCE [LARGE SCALE GENOMIC DNA]</scope>
    <source>
        <strain evidence="8 9">RL21-008-BIB-B</strain>
    </source>
</reference>
<dbReference type="SUPFAM" id="SSF53850">
    <property type="entry name" value="Periplasmic binding protein-like II"/>
    <property type="match status" value="1"/>
</dbReference>
<accession>A0ABW8Z662</accession>
<comment type="caution">
    <text evidence="8">The sequence shown here is derived from an EMBL/GenBank/DDBJ whole genome shotgun (WGS) entry which is preliminary data.</text>
</comment>
<dbReference type="Proteomes" id="UP001629214">
    <property type="component" value="Unassembled WGS sequence"/>
</dbReference>
<evidence type="ECO:0000256" key="2">
    <source>
        <dbReference type="ARBA" id="ARBA00010333"/>
    </source>
</evidence>
<evidence type="ECO:0000256" key="5">
    <source>
        <dbReference type="SAM" id="SignalP"/>
    </source>
</evidence>
<dbReference type="InterPro" id="IPR001638">
    <property type="entry name" value="Solute-binding_3/MltF_N"/>
</dbReference>
<dbReference type="InterPro" id="IPR018313">
    <property type="entry name" value="SBP_3_CS"/>
</dbReference>
<feature type="domain" description="Solute-binding protein family 3/N-terminal" evidence="6">
    <location>
        <begin position="37"/>
        <end position="258"/>
    </location>
</feature>
<evidence type="ECO:0000256" key="3">
    <source>
        <dbReference type="ARBA" id="ARBA00022729"/>
    </source>
</evidence>